<protein>
    <submittedName>
        <fullName evidence="1">Uncharacterized protein</fullName>
    </submittedName>
</protein>
<proteinExistence type="predicted"/>
<reference evidence="1 2" key="1">
    <citation type="journal article" date="2021" name="ISME J.">
        <title>Genomic evolution of the class Acidithiobacillia: deep-branching Proteobacteria living in extreme acidic conditions.</title>
        <authorList>
            <person name="Moya-Beltran A."/>
            <person name="Beard S."/>
            <person name="Rojas-Villalobos C."/>
            <person name="Issotta F."/>
            <person name="Gallardo Y."/>
            <person name="Ulloa R."/>
            <person name="Giaveno A."/>
            <person name="Degli Esposti M."/>
            <person name="Johnson D.B."/>
            <person name="Quatrini R."/>
        </authorList>
    </citation>
    <scope>NUCLEOTIDE SEQUENCE [LARGE SCALE GENOMIC DNA]</scope>
    <source>
        <strain evidence="1 2">GG1-14</strain>
    </source>
</reference>
<keyword evidence="2" id="KW-1185">Reference proteome</keyword>
<evidence type="ECO:0000313" key="2">
    <source>
        <dbReference type="Proteomes" id="UP001195965"/>
    </source>
</evidence>
<dbReference type="Proteomes" id="UP001195965">
    <property type="component" value="Chromosome"/>
</dbReference>
<evidence type="ECO:0000313" key="1">
    <source>
        <dbReference type="EMBL" id="XRI74419.1"/>
    </source>
</evidence>
<gene>
    <name evidence="1" type="ORF">HHS34_004260</name>
</gene>
<sequence length="144" mass="16373">MNMKVCTHRGLLIAVLTRNEHCPPHVHVGTGDWNARFEFSFWHNGVRLWDVMPIQESPSAGLLEEIRQAIRRAENLHRARKLWWQSRQGLCLDNLLWDAAAQAVVTPKGARPGTVQIVSGRFDGVRNMTVLHLADDPLPLEIQL</sequence>
<organism evidence="1 2">
    <name type="scientific">Acidithiobacillus montserratensis</name>
    <dbReference type="NCBI Taxonomy" id="2729135"/>
    <lineage>
        <taxon>Bacteria</taxon>
        <taxon>Pseudomonadati</taxon>
        <taxon>Pseudomonadota</taxon>
        <taxon>Acidithiobacillia</taxon>
        <taxon>Acidithiobacillales</taxon>
        <taxon>Acidithiobacillaceae</taxon>
        <taxon>Acidithiobacillus</taxon>
    </lineage>
</organism>
<accession>A0ACD5HHR5</accession>
<dbReference type="EMBL" id="CP127526">
    <property type="protein sequence ID" value="XRI74419.1"/>
    <property type="molecule type" value="Genomic_DNA"/>
</dbReference>
<name>A0ACD5HHR5_9PROT</name>